<feature type="compositionally biased region" description="Low complexity" evidence="1">
    <location>
        <begin position="296"/>
        <end position="326"/>
    </location>
</feature>
<feature type="compositionally biased region" description="Low complexity" evidence="1">
    <location>
        <begin position="95"/>
        <end position="146"/>
    </location>
</feature>
<evidence type="ECO:0000313" key="4">
    <source>
        <dbReference type="EnsemblProtists" id="PYU1_T009757"/>
    </source>
</evidence>
<evidence type="ECO:0000256" key="2">
    <source>
        <dbReference type="SAM" id="Phobius"/>
    </source>
</evidence>
<dbReference type="STRING" id="431595.K3WXQ9"/>
<feature type="region of interest" description="Disordered" evidence="1">
    <location>
        <begin position="185"/>
        <end position="207"/>
    </location>
</feature>
<reference evidence="4" key="3">
    <citation type="submission" date="2015-02" db="UniProtKB">
        <authorList>
            <consortium name="EnsemblProtists"/>
        </authorList>
    </citation>
    <scope>IDENTIFICATION</scope>
    <source>
        <strain evidence="4">DAOM BR144</strain>
    </source>
</reference>
<dbReference type="EMBL" id="GL376615">
    <property type="status" value="NOT_ANNOTATED_CDS"/>
    <property type="molecule type" value="Genomic_DNA"/>
</dbReference>
<proteinExistence type="predicted"/>
<sequence length="338" mass="34595">MKAPTLAAFTALLALYGLSDADAAISDAQVKKNCQAMTVCYRAGSKTDACTISNGACPPCVTFDNSGCYTRLPTGCPFDTSYDCADYWGSEDVSSSASSNTDSTKSASSGEAGTPSTSNNTTSHSSHSSASGSSAGTAGTAGSSSTEDSGSDMSVVFAIIGAAIGVIAVAVIFLTLVRRSRAAHDDEDDLAATPPALNKGAPQSTTGATTYATYNRANTANSTTGEPSLTSYYSQQPQNLPIQSPRVAGRAVPASPRVPAGRAAAVSASSQVPAPQTAPTARALPMFANKAPLSMPQQQQQQQPVVAVPVYQQAPPAVQDPAARQATSPRSRRESYEF</sequence>
<name>K3WXQ9_GLOUD</name>
<dbReference type="InParanoid" id="K3WXQ9"/>
<evidence type="ECO:0008006" key="6">
    <source>
        <dbReference type="Google" id="ProtNLM"/>
    </source>
</evidence>
<protein>
    <recommendedName>
        <fullName evidence="6">Carbohydrate-binding protein</fullName>
    </recommendedName>
</protein>
<evidence type="ECO:0000313" key="5">
    <source>
        <dbReference type="Proteomes" id="UP000019132"/>
    </source>
</evidence>
<feature type="region of interest" description="Disordered" evidence="1">
    <location>
        <begin position="287"/>
        <end position="338"/>
    </location>
</feature>
<evidence type="ECO:0000256" key="1">
    <source>
        <dbReference type="SAM" id="MobiDB-lite"/>
    </source>
</evidence>
<feature type="compositionally biased region" description="Polar residues" evidence="1">
    <location>
        <begin position="225"/>
        <end position="240"/>
    </location>
</feature>
<dbReference type="eggNOG" id="ENOG502S2G7">
    <property type="taxonomic scope" value="Eukaryota"/>
</dbReference>
<feature type="region of interest" description="Disordered" evidence="1">
    <location>
        <begin position="95"/>
        <end position="149"/>
    </location>
</feature>
<reference evidence="5" key="1">
    <citation type="journal article" date="2010" name="Genome Biol.">
        <title>Genome sequence of the necrotrophic plant pathogen Pythium ultimum reveals original pathogenicity mechanisms and effector repertoire.</title>
        <authorList>
            <person name="Levesque C.A."/>
            <person name="Brouwer H."/>
            <person name="Cano L."/>
            <person name="Hamilton J.P."/>
            <person name="Holt C."/>
            <person name="Huitema E."/>
            <person name="Raffaele S."/>
            <person name="Robideau G.P."/>
            <person name="Thines M."/>
            <person name="Win J."/>
            <person name="Zerillo M.M."/>
            <person name="Beakes G.W."/>
            <person name="Boore J.L."/>
            <person name="Busam D."/>
            <person name="Dumas B."/>
            <person name="Ferriera S."/>
            <person name="Fuerstenberg S.I."/>
            <person name="Gachon C.M."/>
            <person name="Gaulin E."/>
            <person name="Govers F."/>
            <person name="Grenville-Briggs L."/>
            <person name="Horner N."/>
            <person name="Hostetler J."/>
            <person name="Jiang R.H."/>
            <person name="Johnson J."/>
            <person name="Krajaejun T."/>
            <person name="Lin H."/>
            <person name="Meijer H.J."/>
            <person name="Moore B."/>
            <person name="Morris P."/>
            <person name="Phuntmart V."/>
            <person name="Puiu D."/>
            <person name="Shetty J."/>
            <person name="Stajich J.E."/>
            <person name="Tripathy S."/>
            <person name="Wawra S."/>
            <person name="van West P."/>
            <person name="Whitty B.R."/>
            <person name="Coutinho P.M."/>
            <person name="Henrissat B."/>
            <person name="Martin F."/>
            <person name="Thomas P.D."/>
            <person name="Tyler B.M."/>
            <person name="De Vries R.P."/>
            <person name="Kamoun S."/>
            <person name="Yandell M."/>
            <person name="Tisserat N."/>
            <person name="Buell C.R."/>
        </authorList>
    </citation>
    <scope>NUCLEOTIDE SEQUENCE</scope>
    <source>
        <strain evidence="5">DAOM:BR144</strain>
    </source>
</reference>
<dbReference type="AlphaFoldDB" id="K3WXQ9"/>
<dbReference type="Proteomes" id="UP000019132">
    <property type="component" value="Unassembled WGS sequence"/>
</dbReference>
<evidence type="ECO:0000256" key="3">
    <source>
        <dbReference type="SAM" id="SignalP"/>
    </source>
</evidence>
<feature type="transmembrane region" description="Helical" evidence="2">
    <location>
        <begin position="155"/>
        <end position="177"/>
    </location>
</feature>
<dbReference type="HOGENOM" id="CLU_059109_0_0_1"/>
<keyword evidence="2" id="KW-1133">Transmembrane helix</keyword>
<keyword evidence="2" id="KW-0472">Membrane</keyword>
<feature type="signal peptide" evidence="3">
    <location>
        <begin position="1"/>
        <end position="23"/>
    </location>
</feature>
<dbReference type="VEuPathDB" id="FungiDB:PYU1_G009739"/>
<feature type="region of interest" description="Disordered" evidence="1">
    <location>
        <begin position="219"/>
        <end position="240"/>
    </location>
</feature>
<reference evidence="5" key="2">
    <citation type="submission" date="2010-04" db="EMBL/GenBank/DDBJ databases">
        <authorList>
            <person name="Buell R."/>
            <person name="Hamilton J."/>
            <person name="Hostetler J."/>
        </authorList>
    </citation>
    <scope>NUCLEOTIDE SEQUENCE [LARGE SCALE GENOMIC DNA]</scope>
    <source>
        <strain evidence="5">DAOM:BR144</strain>
    </source>
</reference>
<keyword evidence="2" id="KW-0812">Transmembrane</keyword>
<feature type="chain" id="PRO_5003871623" description="Carbohydrate-binding protein" evidence="3">
    <location>
        <begin position="24"/>
        <end position="338"/>
    </location>
</feature>
<keyword evidence="5" id="KW-1185">Reference proteome</keyword>
<keyword evidence="3" id="KW-0732">Signal</keyword>
<organism evidence="4 5">
    <name type="scientific">Globisporangium ultimum (strain ATCC 200006 / CBS 805.95 / DAOM BR144)</name>
    <name type="common">Pythium ultimum</name>
    <dbReference type="NCBI Taxonomy" id="431595"/>
    <lineage>
        <taxon>Eukaryota</taxon>
        <taxon>Sar</taxon>
        <taxon>Stramenopiles</taxon>
        <taxon>Oomycota</taxon>
        <taxon>Peronosporomycetes</taxon>
        <taxon>Pythiales</taxon>
        <taxon>Pythiaceae</taxon>
        <taxon>Globisporangium</taxon>
    </lineage>
</organism>
<dbReference type="EnsemblProtists" id="PYU1_T009757">
    <property type="protein sequence ID" value="PYU1_T009757"/>
    <property type="gene ID" value="PYU1_G009739"/>
</dbReference>
<accession>K3WXQ9</accession>